<dbReference type="AlphaFoldDB" id="A0A9Q1CXQ7"/>
<dbReference type="InterPro" id="IPR029625">
    <property type="entry name" value="FAM169"/>
</dbReference>
<sequence>METLSKGVQLAEENYPVDTIFQDYNTLKKNADEFMTYLETNSPSENNWFILPSGAKVKVSNNNIARLSLFGDGDSTHTILALYEPPLETHVIALYLNGKWWTVSNVLKTSNSSRSGLVTVRSVGERVVLFLLSQVIFGVFERHTDADTYFAPHPEKEVAKILWQDGEATGFFTVKPKGTLCDSCSSLSYLLPVLDTVFVRTEFRRKGLAFRMLEDFCVSYAKEEFIGISHPVSSSMHQVCRKYLQGQERDRDRLYEVEAPGGWAQRRNVWLSLQLSRYSSLENNLPEAERKV</sequence>
<dbReference type="PANTHER" id="PTHR22442">
    <property type="match status" value="1"/>
</dbReference>
<evidence type="ECO:0000259" key="1">
    <source>
        <dbReference type="PROSITE" id="PS51186"/>
    </source>
</evidence>
<comment type="caution">
    <text evidence="2">The sequence shown here is derived from an EMBL/GenBank/DDBJ whole genome shotgun (WGS) entry which is preliminary data.</text>
</comment>
<dbReference type="CDD" id="cd04301">
    <property type="entry name" value="NAT_SF"/>
    <property type="match status" value="1"/>
</dbReference>
<dbReference type="Proteomes" id="UP001152803">
    <property type="component" value="Unassembled WGS sequence"/>
</dbReference>
<accession>A0A9Q1CXQ7</accession>
<dbReference type="PANTHER" id="PTHR22442:SF4">
    <property type="entry name" value="PROTEIN FAM169BP"/>
    <property type="match status" value="1"/>
</dbReference>
<protein>
    <recommendedName>
        <fullName evidence="1">N-acetyltransferase domain-containing protein</fullName>
    </recommendedName>
</protein>
<name>A0A9Q1CXQ7_CONCO</name>
<dbReference type="EMBL" id="JAFJMO010000017">
    <property type="protein sequence ID" value="KAJ8252133.1"/>
    <property type="molecule type" value="Genomic_DNA"/>
</dbReference>
<reference evidence="2" key="1">
    <citation type="journal article" date="2023" name="Science">
        <title>Genome structures resolve the early diversification of teleost fishes.</title>
        <authorList>
            <person name="Parey E."/>
            <person name="Louis A."/>
            <person name="Montfort J."/>
            <person name="Bouchez O."/>
            <person name="Roques C."/>
            <person name="Iampietro C."/>
            <person name="Lluch J."/>
            <person name="Castinel A."/>
            <person name="Donnadieu C."/>
            <person name="Desvignes T."/>
            <person name="Floi Bucao C."/>
            <person name="Jouanno E."/>
            <person name="Wen M."/>
            <person name="Mejri S."/>
            <person name="Dirks R."/>
            <person name="Jansen H."/>
            <person name="Henkel C."/>
            <person name="Chen W.J."/>
            <person name="Zahm M."/>
            <person name="Cabau C."/>
            <person name="Klopp C."/>
            <person name="Thompson A.W."/>
            <person name="Robinson-Rechavi M."/>
            <person name="Braasch I."/>
            <person name="Lecointre G."/>
            <person name="Bobe J."/>
            <person name="Postlethwait J.H."/>
            <person name="Berthelot C."/>
            <person name="Roest Crollius H."/>
            <person name="Guiguen Y."/>
        </authorList>
    </citation>
    <scope>NUCLEOTIDE SEQUENCE</scope>
    <source>
        <strain evidence="2">Concon-B</strain>
    </source>
</reference>
<evidence type="ECO:0000313" key="2">
    <source>
        <dbReference type="EMBL" id="KAJ8252133.1"/>
    </source>
</evidence>
<feature type="domain" description="N-acetyltransferase" evidence="1">
    <location>
        <begin position="118"/>
        <end position="276"/>
    </location>
</feature>
<proteinExistence type="predicted"/>
<dbReference type="OrthoDB" id="8954808at2759"/>
<evidence type="ECO:0000313" key="3">
    <source>
        <dbReference type="Proteomes" id="UP001152803"/>
    </source>
</evidence>
<keyword evidence="3" id="KW-1185">Reference proteome</keyword>
<dbReference type="InterPro" id="IPR000182">
    <property type="entry name" value="GNAT_dom"/>
</dbReference>
<dbReference type="PROSITE" id="PS51186">
    <property type="entry name" value="GNAT"/>
    <property type="match status" value="1"/>
</dbReference>
<dbReference type="GO" id="GO:0016747">
    <property type="term" value="F:acyltransferase activity, transferring groups other than amino-acyl groups"/>
    <property type="evidence" value="ECO:0007669"/>
    <property type="project" value="InterPro"/>
</dbReference>
<gene>
    <name evidence="2" type="ORF">COCON_G00214450</name>
</gene>
<organism evidence="2 3">
    <name type="scientific">Conger conger</name>
    <name type="common">Conger eel</name>
    <name type="synonym">Muraena conger</name>
    <dbReference type="NCBI Taxonomy" id="82655"/>
    <lineage>
        <taxon>Eukaryota</taxon>
        <taxon>Metazoa</taxon>
        <taxon>Chordata</taxon>
        <taxon>Craniata</taxon>
        <taxon>Vertebrata</taxon>
        <taxon>Euteleostomi</taxon>
        <taxon>Actinopterygii</taxon>
        <taxon>Neopterygii</taxon>
        <taxon>Teleostei</taxon>
        <taxon>Anguilliformes</taxon>
        <taxon>Congridae</taxon>
        <taxon>Conger</taxon>
    </lineage>
</organism>